<reference evidence="5" key="1">
    <citation type="submission" date="2015-06" db="EMBL/GenBank/DDBJ databases">
        <title>Complete genome sequence and metabolic analysis of phthalate degradation pathway in Gordonia sp. QH-11.</title>
        <authorList>
            <person name="Jin D."/>
            <person name="Kong X."/>
            <person name="Bai Z."/>
        </authorList>
    </citation>
    <scope>NUCLEOTIDE SEQUENCE [LARGE SCALE GENOMIC DNA]</scope>
    <source>
        <strain evidence="5">QH-11</strain>
    </source>
</reference>
<accession>A0A0N9NDI9</accession>
<dbReference type="Gene3D" id="2.30.110.10">
    <property type="entry name" value="Electron Transport, Fmn-binding Protein, Chain A"/>
    <property type="match status" value="1"/>
</dbReference>
<dbReference type="SUPFAM" id="SSF50475">
    <property type="entry name" value="FMN-binding split barrel"/>
    <property type="match status" value="1"/>
</dbReference>
<dbReference type="KEGG" id="goq:ACH46_16245"/>
<dbReference type="EMBL" id="CP011853">
    <property type="protein sequence ID" value="ALG85747.1"/>
    <property type="molecule type" value="Genomic_DNA"/>
</dbReference>
<dbReference type="OrthoDB" id="3176898at2"/>
<name>A0A0N9NDI9_9ACTN</name>
<dbReference type="InterPro" id="IPR002563">
    <property type="entry name" value="Flavin_Rdtase-like_dom"/>
</dbReference>
<dbReference type="InterPro" id="IPR050268">
    <property type="entry name" value="NADH-dep_flavin_reductase"/>
</dbReference>
<dbReference type="GO" id="GO:0042602">
    <property type="term" value="F:riboflavin reductase (NADPH) activity"/>
    <property type="evidence" value="ECO:0007669"/>
    <property type="project" value="TreeGrafter"/>
</dbReference>
<dbReference type="GO" id="GO:0010181">
    <property type="term" value="F:FMN binding"/>
    <property type="evidence" value="ECO:0007669"/>
    <property type="project" value="InterPro"/>
</dbReference>
<reference evidence="4 5" key="2">
    <citation type="journal article" date="2017" name="Int. J. Syst. Evol. Microbiol.">
        <title>Gordonia phthalatica sp. nov., a di-n-butyl phthalate-degrading bacterium isolated from activated sludge.</title>
        <authorList>
            <person name="Jin D."/>
            <person name="Kong X."/>
            <person name="Jia M."/>
            <person name="Yu X."/>
            <person name="Wang X."/>
            <person name="Zhuang X."/>
            <person name="Deng Y."/>
            <person name="Bai Z."/>
        </authorList>
    </citation>
    <scope>NUCLEOTIDE SEQUENCE [LARGE SCALE GENOMIC DNA]</scope>
    <source>
        <strain evidence="4 5">QH-11</strain>
    </source>
</reference>
<dbReference type="PANTHER" id="PTHR30466:SF15">
    <property type="entry name" value="POSSIBLE OXIDOREDUCTASE"/>
    <property type="match status" value="1"/>
</dbReference>
<protein>
    <submittedName>
        <fullName evidence="4">Oxidoreductase</fullName>
    </submittedName>
</protein>
<sequence>MTDHDAFDAMMDSVDSTVYLVTAAAGGERSGCLVGFATQISIEPLRFLVGISKANHTHGVAAAADHLAVHVVGREHMDLVRLFAGETGDEIDKFAHCDWHEGPHGLPILSDAGIWFAGRVVDRVEFGGDHTGYLLEPDGGEVLDRREARGTWAGLADVDDVTPGHPS</sequence>
<dbReference type="PATRIC" id="fig|1136941.3.peg.3322"/>
<proteinExistence type="inferred from homology"/>
<evidence type="ECO:0000313" key="4">
    <source>
        <dbReference type="EMBL" id="ALG85747.1"/>
    </source>
</evidence>
<comment type="similarity">
    <text evidence="1">Belongs to the non-flavoprotein flavin reductase family.</text>
</comment>
<dbReference type="AlphaFoldDB" id="A0A0N9NDI9"/>
<evidence type="ECO:0000256" key="2">
    <source>
        <dbReference type="ARBA" id="ARBA00023002"/>
    </source>
</evidence>
<gene>
    <name evidence="4" type="ORF">ACH46_16245</name>
</gene>
<dbReference type="InterPro" id="IPR012349">
    <property type="entry name" value="Split_barrel_FMN-bd"/>
</dbReference>
<organism evidence="4 5">
    <name type="scientific">Gordonia phthalatica</name>
    <dbReference type="NCBI Taxonomy" id="1136941"/>
    <lineage>
        <taxon>Bacteria</taxon>
        <taxon>Bacillati</taxon>
        <taxon>Actinomycetota</taxon>
        <taxon>Actinomycetes</taxon>
        <taxon>Mycobacteriales</taxon>
        <taxon>Gordoniaceae</taxon>
        <taxon>Gordonia</taxon>
    </lineage>
</organism>
<keyword evidence="5" id="KW-1185">Reference proteome</keyword>
<evidence type="ECO:0000256" key="1">
    <source>
        <dbReference type="ARBA" id="ARBA00008898"/>
    </source>
</evidence>
<feature type="domain" description="Flavin reductase like" evidence="3">
    <location>
        <begin position="11"/>
        <end position="149"/>
    </location>
</feature>
<dbReference type="Pfam" id="PF01613">
    <property type="entry name" value="Flavin_Reduct"/>
    <property type="match status" value="1"/>
</dbReference>
<dbReference type="RefSeq" id="WP_062393838.1">
    <property type="nucleotide sequence ID" value="NZ_CP011853.1"/>
</dbReference>
<evidence type="ECO:0000313" key="5">
    <source>
        <dbReference type="Proteomes" id="UP000063789"/>
    </source>
</evidence>
<dbReference type="PANTHER" id="PTHR30466">
    <property type="entry name" value="FLAVIN REDUCTASE"/>
    <property type="match status" value="1"/>
</dbReference>
<dbReference type="STRING" id="1136941.ACH46_16245"/>
<keyword evidence="2" id="KW-0560">Oxidoreductase</keyword>
<dbReference type="Proteomes" id="UP000063789">
    <property type="component" value="Chromosome"/>
</dbReference>
<dbReference type="SMART" id="SM00903">
    <property type="entry name" value="Flavin_Reduct"/>
    <property type="match status" value="1"/>
</dbReference>
<evidence type="ECO:0000259" key="3">
    <source>
        <dbReference type="SMART" id="SM00903"/>
    </source>
</evidence>